<evidence type="ECO:0000256" key="1">
    <source>
        <dbReference type="SAM" id="Phobius"/>
    </source>
</evidence>
<name>A0AA47PAD2_MERPO</name>
<protein>
    <submittedName>
        <fullName evidence="2">Ferric-chelate reductase 1</fullName>
    </submittedName>
</protein>
<dbReference type="Proteomes" id="UP001174136">
    <property type="component" value="Unassembled WGS sequence"/>
</dbReference>
<dbReference type="EMBL" id="JAOPHQ010000868">
    <property type="protein sequence ID" value="KAK0153078.1"/>
    <property type="molecule type" value="Genomic_DNA"/>
</dbReference>
<keyword evidence="1" id="KW-1133">Transmembrane helix</keyword>
<keyword evidence="3" id="KW-1185">Reference proteome</keyword>
<keyword evidence="1" id="KW-0812">Transmembrane</keyword>
<dbReference type="CDD" id="cd08760">
    <property type="entry name" value="Cyt_b561_FRRS1_like"/>
    <property type="match status" value="1"/>
</dbReference>
<evidence type="ECO:0000313" key="3">
    <source>
        <dbReference type="Proteomes" id="UP001174136"/>
    </source>
</evidence>
<feature type="transmembrane region" description="Helical" evidence="1">
    <location>
        <begin position="204"/>
        <end position="222"/>
    </location>
</feature>
<proteinExistence type="predicted"/>
<comment type="caution">
    <text evidence="2">The sequence shown here is derived from an EMBL/GenBank/DDBJ whole genome shotgun (WGS) entry which is preliminary data.</text>
</comment>
<accession>A0AA47PAD2</accession>
<organism evidence="2 3">
    <name type="scientific">Merluccius polli</name>
    <name type="common">Benguela hake</name>
    <name type="synonym">Merluccius cadenati</name>
    <dbReference type="NCBI Taxonomy" id="89951"/>
    <lineage>
        <taxon>Eukaryota</taxon>
        <taxon>Metazoa</taxon>
        <taxon>Chordata</taxon>
        <taxon>Craniata</taxon>
        <taxon>Vertebrata</taxon>
        <taxon>Euteleostomi</taxon>
        <taxon>Actinopterygii</taxon>
        <taxon>Neopterygii</taxon>
        <taxon>Teleostei</taxon>
        <taxon>Neoteleostei</taxon>
        <taxon>Acanthomorphata</taxon>
        <taxon>Zeiogadaria</taxon>
        <taxon>Gadariae</taxon>
        <taxon>Gadiformes</taxon>
        <taxon>Gadoidei</taxon>
        <taxon>Merlucciidae</taxon>
        <taxon>Merluccius</taxon>
    </lineage>
</organism>
<gene>
    <name evidence="2" type="primary">frrs1_3</name>
    <name evidence="2" type="ORF">N1851_005247</name>
</gene>
<reference evidence="2" key="1">
    <citation type="journal article" date="2023" name="Front. Mar. Sci.">
        <title>A new Merluccius polli reference genome to investigate the effects of global change in West African waters.</title>
        <authorList>
            <person name="Mateo J.L."/>
            <person name="Blanco-Fernandez C."/>
            <person name="Garcia-Vazquez E."/>
            <person name="Machado-Schiaffino G."/>
        </authorList>
    </citation>
    <scope>NUCLEOTIDE SEQUENCE</scope>
    <source>
        <strain evidence="2">C29</strain>
        <tissue evidence="2">Fin</tissue>
    </source>
</reference>
<dbReference type="AlphaFoldDB" id="A0AA47PAD2"/>
<keyword evidence="1" id="KW-0472">Membrane</keyword>
<sequence>MCFTCGNFTTDRQRLEVGIVTGDEPSYKSAEKLHRCAVPAGGIQQAPIRAFMDDLTITAKSVPQGRWILDDLVELTNWARMEIKPAKSRSLILMRGRVEYQFLFQFFFKIREDIIPTVQEKPVRSLGKWYRADLNDKESVKEMFIQAETWMTSLEKSGLPSCHPYLGCTVLALSLTQPITAVFRPAPQSPRRYLFNWVHRSTGTLVQILAVVCIFLGFQQQALLLRGPGTTEALVGWLLWILLSDLGLQLYSISSTRTNNDLAQAELRSTAYDQIGRLKDDQVGVAFFGAPLTRLIPRRVTRTSGELVAGLQNDDVVGCDLMA</sequence>
<evidence type="ECO:0000313" key="2">
    <source>
        <dbReference type="EMBL" id="KAK0153078.1"/>
    </source>
</evidence>
<feature type="transmembrane region" description="Helical" evidence="1">
    <location>
        <begin position="234"/>
        <end position="253"/>
    </location>
</feature>
<dbReference type="Gene3D" id="1.20.120.1770">
    <property type="match status" value="1"/>
</dbReference>